<dbReference type="PATRIC" id="fig|86662.27.peg.3146"/>
<sequence>MKKIKILLLTIVLIASSITAIYYFLLKSNDNHVSVQGHKSTAFKDIGVLYMKPGVIPNSEFVFIKNPEDEIVTKKITGTDYYFEDTIKNKGKFVLSSVTNGNRAFIDSKNKVELAREKERSGVSAIYEDDNLVIKGLNDDLKNSTLLIKSNKINHQIKLVGYIAQIDYDQSNHTAYIFNDFTHEQKSVLYTVNVDTGELKEYSFDAFGSPKNFIKTSDEIIFSSEKKLSIFNKSTLTTRYIELPYSNTVGVHAYEDKYYVTFVEGHIVEYDKNFNLLKEYKNSKDSKIFRTKLIGHYLYSLSPGSFTENGENILYAHDLKGNLKESHLILPKKEMFSIDFKILNSSSDNS</sequence>
<dbReference type="EMBL" id="LXLX01000044">
    <property type="protein sequence ID" value="OFD90169.1"/>
    <property type="molecule type" value="Genomic_DNA"/>
</dbReference>
<gene>
    <name evidence="1" type="ORF">BWGOE11_34600</name>
</gene>
<accession>A0A1E8BKZ9</accession>
<comment type="caution">
    <text evidence="1">The sequence shown here is derived from an EMBL/GenBank/DDBJ whole genome shotgun (WGS) entry which is preliminary data.</text>
</comment>
<proteinExistence type="predicted"/>
<evidence type="ECO:0000313" key="2">
    <source>
        <dbReference type="Proteomes" id="UP000175835"/>
    </source>
</evidence>
<dbReference type="RefSeq" id="WP_070128678.1">
    <property type="nucleotide sequence ID" value="NZ_LXLO01000016.1"/>
</dbReference>
<dbReference type="Proteomes" id="UP000175835">
    <property type="component" value="Unassembled WGS sequence"/>
</dbReference>
<dbReference type="AlphaFoldDB" id="A0A1E8BKZ9"/>
<organism evidence="1 2">
    <name type="scientific">Bacillus mycoides</name>
    <dbReference type="NCBI Taxonomy" id="1405"/>
    <lineage>
        <taxon>Bacteria</taxon>
        <taxon>Bacillati</taxon>
        <taxon>Bacillota</taxon>
        <taxon>Bacilli</taxon>
        <taxon>Bacillales</taxon>
        <taxon>Bacillaceae</taxon>
        <taxon>Bacillus</taxon>
        <taxon>Bacillus cereus group</taxon>
    </lineage>
</organism>
<evidence type="ECO:0000313" key="1">
    <source>
        <dbReference type="EMBL" id="OFD90169.1"/>
    </source>
</evidence>
<name>A0A1E8BKZ9_BACMY</name>
<reference evidence="1 2" key="1">
    <citation type="submission" date="2016-05" db="EMBL/GenBank/DDBJ databases">
        <title>Bacillus thuringiensis and Bacillus weihenstephanensis as novel biocontrol agents of wilt causing Verticillium species.</title>
        <authorList>
            <person name="Hollensteiner J."/>
            <person name="Wemheuer F."/>
            <person name="Harting R."/>
            <person name="Kolarzyk A."/>
            <person name="Diaz-Valerio S."/>
            <person name="Poehlein A."/>
            <person name="Brzuszkiewicz E."/>
            <person name="Nesemann K."/>
            <person name="Braus-Stromeyer S."/>
            <person name="Braus G."/>
            <person name="Daniel R."/>
            <person name="Liesegang H."/>
        </authorList>
    </citation>
    <scope>NUCLEOTIDE SEQUENCE [LARGE SCALE GENOMIC DNA]</scope>
    <source>
        <strain evidence="1 2">GOE11</strain>
    </source>
</reference>
<protein>
    <submittedName>
        <fullName evidence="1">Uncharacterized protein</fullName>
    </submittedName>
</protein>